<dbReference type="NCBIfam" id="TIGR04183">
    <property type="entry name" value="Por_Secre_tail"/>
    <property type="match status" value="1"/>
</dbReference>
<dbReference type="InterPro" id="IPR026444">
    <property type="entry name" value="Secre_tail"/>
</dbReference>
<dbReference type="GO" id="GO:0004252">
    <property type="term" value="F:serine-type endopeptidase activity"/>
    <property type="evidence" value="ECO:0007669"/>
    <property type="project" value="UniProtKB-UniRule"/>
</dbReference>
<dbReference type="Gene3D" id="3.40.50.200">
    <property type="entry name" value="Peptidase S8/S53 domain"/>
    <property type="match status" value="1"/>
</dbReference>
<reference key="2">
    <citation type="submission" date="2011-04" db="EMBL/GenBank/DDBJ databases">
        <title>Complete sequence of chromosome of Haliscomenobacter hydrossis DSM 1100.</title>
        <authorList>
            <consortium name="US DOE Joint Genome Institute (JGI-PGF)"/>
            <person name="Lucas S."/>
            <person name="Han J."/>
            <person name="Lapidus A."/>
            <person name="Bruce D."/>
            <person name="Goodwin L."/>
            <person name="Pitluck S."/>
            <person name="Peters L."/>
            <person name="Kyrpides N."/>
            <person name="Mavromatis K."/>
            <person name="Ivanova N."/>
            <person name="Ovchinnikova G."/>
            <person name="Pagani I."/>
            <person name="Daligault H."/>
            <person name="Detter J.C."/>
            <person name="Han C."/>
            <person name="Land M."/>
            <person name="Hauser L."/>
            <person name="Markowitz V."/>
            <person name="Cheng J.-F."/>
            <person name="Hugenholtz P."/>
            <person name="Woyke T."/>
            <person name="Wu D."/>
            <person name="Verbarg S."/>
            <person name="Frueling A."/>
            <person name="Brambilla E."/>
            <person name="Klenk H.-P."/>
            <person name="Eisen J.A."/>
        </authorList>
    </citation>
    <scope>NUCLEOTIDE SEQUENCE</scope>
    <source>
        <strain>DSM 1100</strain>
    </source>
</reference>
<dbReference type="AlphaFoldDB" id="F4L248"/>
<keyword evidence="2 6" id="KW-0645">Protease</keyword>
<feature type="active site" description="Charge relay system" evidence="5 6">
    <location>
        <position position="195"/>
    </location>
</feature>
<dbReference type="PROSITE" id="PS51892">
    <property type="entry name" value="SUBTILASE"/>
    <property type="match status" value="1"/>
</dbReference>
<sequence length="602" mass="64382">MFIRLLQGFTKGHNHNPMKHILFNALCLFGIVLSSGSVVFAQKIEREVLEAFSTQGHTEALVVLVEQADLRFAQQLPNKEAKGEYVFQKLKRTAERSQAPLWNILHSAEVSATPLWIVNALYIPRLDKATASLLAAHPAVEAIVSNPSTYFSAPRREIENSSLRSALEWGIEKIGATAVWRKGFTGQGVVIAGQDTGYDWEHITLKQKYRGIEGSSINHNYNWHDAINKGSPLNADTLNPCGFSSKIPCDDGSHGTHTMGTMLGDDGAGNQIGVAPGARWMGCRNMDRGWGSPFTYLDCFQWFLAPTDLKNQNPNPKLAPHVINNSWGCPEIEGCGPGNWGLMEKAIINLRAAGVVVVVSAGNDGSQGCGSVNDAPAFFPQSFAVGATRIDDVIARFSSRGPARWGDSLVLKPNVSAPGQGVRSAVPGGFAVFSGTSMAGPHVAGAVALIISANPALAGQVEAIESLLEKTAVPLIDSMSCSGLRGNISPNAVYGYGRINVLAAVEAALLITPVDTPTQQKIAIQVAPNPVIEGTLQVELGALPDAGRLEVLDPTGRLLQRHVLPQANFQTKTLTLGTLPAGTYFIRVIAGNVYGYQKIVKI</sequence>
<feature type="active site" description="Charge relay system" evidence="5 6">
    <location>
        <position position="254"/>
    </location>
</feature>
<evidence type="ECO:0000313" key="8">
    <source>
        <dbReference type="EMBL" id="AEE51655.1"/>
    </source>
</evidence>
<dbReference type="InterPro" id="IPR015500">
    <property type="entry name" value="Peptidase_S8_subtilisin-rel"/>
</dbReference>
<dbReference type="eggNOG" id="COG1404">
    <property type="taxonomic scope" value="Bacteria"/>
</dbReference>
<feature type="active site" description="Charge relay system" evidence="5 6">
    <location>
        <position position="437"/>
    </location>
</feature>
<name>F4L248_HALH1</name>
<evidence type="ECO:0000256" key="5">
    <source>
        <dbReference type="PIRSR" id="PIRSR615500-1"/>
    </source>
</evidence>
<gene>
    <name evidence="8" type="ordered locus">Halhy_3803</name>
</gene>
<dbReference type="Proteomes" id="UP000008461">
    <property type="component" value="Chromosome"/>
</dbReference>
<proteinExistence type="inferred from homology"/>
<evidence type="ECO:0000256" key="2">
    <source>
        <dbReference type="ARBA" id="ARBA00022670"/>
    </source>
</evidence>
<dbReference type="HOGENOM" id="CLU_011263_7_3_10"/>
<keyword evidence="3 6" id="KW-0378">Hydrolase</keyword>
<dbReference type="CDD" id="cd07481">
    <property type="entry name" value="Peptidases_S8_BacillopeptidaseF-like"/>
    <property type="match status" value="1"/>
</dbReference>
<dbReference type="EMBL" id="CP002691">
    <property type="protein sequence ID" value="AEE51655.1"/>
    <property type="molecule type" value="Genomic_DNA"/>
</dbReference>
<dbReference type="InterPro" id="IPR000209">
    <property type="entry name" value="Peptidase_S8/S53_dom"/>
</dbReference>
<evidence type="ECO:0000256" key="6">
    <source>
        <dbReference type="PROSITE-ProRule" id="PRU01240"/>
    </source>
</evidence>
<evidence type="ECO:0000313" key="9">
    <source>
        <dbReference type="Proteomes" id="UP000008461"/>
    </source>
</evidence>
<dbReference type="PANTHER" id="PTHR43806">
    <property type="entry name" value="PEPTIDASE S8"/>
    <property type="match status" value="1"/>
</dbReference>
<dbReference type="OrthoDB" id="9798386at2"/>
<feature type="domain" description="Peptidase S8/S53" evidence="7">
    <location>
        <begin position="186"/>
        <end position="497"/>
    </location>
</feature>
<reference evidence="8 9" key="1">
    <citation type="journal article" date="2011" name="Stand. Genomic Sci.">
        <title>Complete genome sequence of Haliscomenobacter hydrossis type strain (O).</title>
        <authorList>
            <consortium name="US DOE Joint Genome Institute (JGI-PGF)"/>
            <person name="Daligault H."/>
            <person name="Lapidus A."/>
            <person name="Zeytun A."/>
            <person name="Nolan M."/>
            <person name="Lucas S."/>
            <person name="Del Rio T.G."/>
            <person name="Tice H."/>
            <person name="Cheng J.F."/>
            <person name="Tapia R."/>
            <person name="Han C."/>
            <person name="Goodwin L."/>
            <person name="Pitluck S."/>
            <person name="Liolios K."/>
            <person name="Pagani I."/>
            <person name="Ivanova N."/>
            <person name="Huntemann M."/>
            <person name="Mavromatis K."/>
            <person name="Mikhailova N."/>
            <person name="Pati A."/>
            <person name="Chen A."/>
            <person name="Palaniappan K."/>
            <person name="Land M."/>
            <person name="Hauser L."/>
            <person name="Brambilla E.M."/>
            <person name="Rohde M."/>
            <person name="Verbarg S."/>
            <person name="Goker M."/>
            <person name="Bristow J."/>
            <person name="Eisen J.A."/>
            <person name="Markowitz V."/>
            <person name="Hugenholtz P."/>
            <person name="Kyrpides N.C."/>
            <person name="Klenk H.P."/>
            <person name="Woyke T."/>
        </authorList>
    </citation>
    <scope>NUCLEOTIDE SEQUENCE [LARGE SCALE GENOMIC DNA]</scope>
    <source>
        <strain evidence="9">ATCC 27775 / DSM 1100 / LMG 10767 / O</strain>
    </source>
</reference>
<evidence type="ECO:0000256" key="4">
    <source>
        <dbReference type="ARBA" id="ARBA00022825"/>
    </source>
</evidence>
<evidence type="ECO:0000256" key="3">
    <source>
        <dbReference type="ARBA" id="ARBA00022801"/>
    </source>
</evidence>
<dbReference type="SUPFAM" id="SSF52743">
    <property type="entry name" value="Subtilisin-like"/>
    <property type="match status" value="1"/>
</dbReference>
<dbReference type="EC" id="3.4.21.62" evidence="8"/>
<organism evidence="8 9">
    <name type="scientific">Haliscomenobacter hydrossis (strain ATCC 27775 / DSM 1100 / LMG 10767 / O)</name>
    <dbReference type="NCBI Taxonomy" id="760192"/>
    <lineage>
        <taxon>Bacteria</taxon>
        <taxon>Pseudomonadati</taxon>
        <taxon>Bacteroidota</taxon>
        <taxon>Saprospiria</taxon>
        <taxon>Saprospirales</taxon>
        <taxon>Haliscomenobacteraceae</taxon>
        <taxon>Haliscomenobacter</taxon>
    </lineage>
</organism>
<dbReference type="STRING" id="760192.Halhy_3803"/>
<dbReference type="InterPro" id="IPR050131">
    <property type="entry name" value="Peptidase_S8_subtilisin-like"/>
</dbReference>
<evidence type="ECO:0000259" key="7">
    <source>
        <dbReference type="Pfam" id="PF00082"/>
    </source>
</evidence>
<dbReference type="InterPro" id="IPR023828">
    <property type="entry name" value="Peptidase_S8_Ser-AS"/>
</dbReference>
<dbReference type="KEGG" id="hhy:Halhy_3803"/>
<accession>F4L248</accession>
<dbReference type="InterPro" id="IPR036852">
    <property type="entry name" value="Peptidase_S8/S53_dom_sf"/>
</dbReference>
<dbReference type="PROSITE" id="PS00138">
    <property type="entry name" value="SUBTILASE_SER"/>
    <property type="match status" value="1"/>
</dbReference>
<dbReference type="GO" id="GO:0006508">
    <property type="term" value="P:proteolysis"/>
    <property type="evidence" value="ECO:0007669"/>
    <property type="project" value="UniProtKB-KW"/>
</dbReference>
<keyword evidence="9" id="KW-1185">Reference proteome</keyword>
<dbReference type="Pfam" id="PF00082">
    <property type="entry name" value="Peptidase_S8"/>
    <property type="match status" value="1"/>
</dbReference>
<keyword evidence="4 6" id="KW-0720">Serine protease</keyword>
<evidence type="ECO:0000256" key="1">
    <source>
        <dbReference type="ARBA" id="ARBA00011073"/>
    </source>
</evidence>
<dbReference type="InterPro" id="IPR033857">
    <property type="entry name" value="Bacillopeptidase_F"/>
</dbReference>
<comment type="similarity">
    <text evidence="1 6">Belongs to the peptidase S8 family.</text>
</comment>
<protein>
    <submittedName>
        <fullName evidence="8">Subtilisin</fullName>
        <ecNumber evidence="8">3.4.21.62</ecNumber>
    </submittedName>
</protein>
<dbReference type="PANTHER" id="PTHR43806:SF11">
    <property type="entry name" value="CEREVISIN-RELATED"/>
    <property type="match status" value="1"/>
</dbReference>
<dbReference type="PRINTS" id="PR00723">
    <property type="entry name" value="SUBTILISIN"/>
</dbReference>